<dbReference type="OrthoDB" id="288532at2"/>
<dbReference type="RefSeq" id="WP_094023286.1">
    <property type="nucleotide sequence ID" value="NZ_FXYF01000019.1"/>
</dbReference>
<dbReference type="SUPFAM" id="SSF52540">
    <property type="entry name" value="P-loop containing nucleoside triphosphate hydrolases"/>
    <property type="match status" value="1"/>
</dbReference>
<protein>
    <submittedName>
        <fullName evidence="1">Sulfotransferase family protein</fullName>
    </submittedName>
</protein>
<proteinExistence type="predicted"/>
<dbReference type="GO" id="GO:0008146">
    <property type="term" value="F:sulfotransferase activity"/>
    <property type="evidence" value="ECO:0007669"/>
    <property type="project" value="InterPro"/>
</dbReference>
<dbReference type="InterPro" id="IPR027417">
    <property type="entry name" value="P-loop_NTPase"/>
</dbReference>
<organism evidence="1 2">
    <name type="scientific">Maliponia aquimaris</name>
    <dbReference type="NCBI Taxonomy" id="1673631"/>
    <lineage>
        <taxon>Bacteria</taxon>
        <taxon>Pseudomonadati</taxon>
        <taxon>Pseudomonadota</taxon>
        <taxon>Alphaproteobacteria</taxon>
        <taxon>Rhodobacterales</taxon>
        <taxon>Paracoccaceae</taxon>
        <taxon>Maliponia</taxon>
    </lineage>
</organism>
<sequence length="263" mass="29475">MILSHQHRFIFLHCRKTAGSSISVALARSLGPDDLQLSGLKETFEAGIPYTRRVYAEAARLPGRTALTRIEDRLHFAGALGPWRRAERARKRIHARYRPILGDFPYHARAAAIAAAFPREWAGYAKFCVVRNPWDRMVSDYFWRTRDVQAPPSFETFIKAIRDGDTLGGIVPGEPDNWPLYAIDDKVAVDHVIRFENLTAGLAEVLPQVGLTWDGWLPRAKVLAADKPGTPRPEVSYTPELTRIVGDLFAREVAAFGYLPPTG</sequence>
<gene>
    <name evidence="1" type="ORF">MAA8898_04555</name>
</gene>
<keyword evidence="2" id="KW-1185">Reference proteome</keyword>
<dbReference type="EMBL" id="FXYF01000019">
    <property type="protein sequence ID" value="SMX50022.1"/>
    <property type="molecule type" value="Genomic_DNA"/>
</dbReference>
<dbReference type="InterPro" id="IPR005331">
    <property type="entry name" value="Sulfotransferase"/>
</dbReference>
<name>A0A238L6L4_9RHOB</name>
<dbReference type="GO" id="GO:0016020">
    <property type="term" value="C:membrane"/>
    <property type="evidence" value="ECO:0007669"/>
    <property type="project" value="InterPro"/>
</dbReference>
<dbReference type="Gene3D" id="3.40.50.300">
    <property type="entry name" value="P-loop containing nucleotide triphosphate hydrolases"/>
    <property type="match status" value="1"/>
</dbReference>
<reference evidence="1 2" key="1">
    <citation type="submission" date="2017-05" db="EMBL/GenBank/DDBJ databases">
        <authorList>
            <person name="Song R."/>
            <person name="Chenine A.L."/>
            <person name="Ruprecht R.M."/>
        </authorList>
    </citation>
    <scope>NUCLEOTIDE SEQUENCE [LARGE SCALE GENOMIC DNA]</scope>
    <source>
        <strain evidence="1 2">CECT 8898</strain>
    </source>
</reference>
<dbReference type="AlphaFoldDB" id="A0A238L6L4"/>
<accession>A0A238L6L4</accession>
<dbReference type="Pfam" id="PF03567">
    <property type="entry name" value="Sulfotransfer_2"/>
    <property type="match status" value="1"/>
</dbReference>
<evidence type="ECO:0000313" key="1">
    <source>
        <dbReference type="EMBL" id="SMX50022.1"/>
    </source>
</evidence>
<dbReference type="Proteomes" id="UP000207598">
    <property type="component" value="Unassembled WGS sequence"/>
</dbReference>
<keyword evidence="1" id="KW-0808">Transferase</keyword>
<evidence type="ECO:0000313" key="2">
    <source>
        <dbReference type="Proteomes" id="UP000207598"/>
    </source>
</evidence>